<reference evidence="2" key="2">
    <citation type="submission" date="2023-04" db="EMBL/GenBank/DDBJ databases">
        <authorList>
            <person name="Bruccoleri R.E."/>
            <person name="Oakeley E.J."/>
            <person name="Faust A.-M."/>
            <person name="Dessus-Babus S."/>
            <person name="Altorfer M."/>
            <person name="Burckhardt D."/>
            <person name="Oertli M."/>
            <person name="Naumann U."/>
            <person name="Petersen F."/>
            <person name="Wong J."/>
        </authorList>
    </citation>
    <scope>NUCLEOTIDE SEQUENCE</scope>
    <source>
        <strain evidence="2">GSM-AAB239-AS_SAM_17_03QT</strain>
        <tissue evidence="2">Leaf</tissue>
    </source>
</reference>
<feature type="region of interest" description="Disordered" evidence="1">
    <location>
        <begin position="84"/>
        <end position="148"/>
    </location>
</feature>
<keyword evidence="3" id="KW-1185">Reference proteome</keyword>
<name>A0AAX6GR29_IRIPA</name>
<accession>A0AAX6GR29</accession>
<gene>
    <name evidence="2" type="ORF">M6B38_350890</name>
</gene>
<dbReference type="AlphaFoldDB" id="A0AAX6GR29"/>
<reference evidence="2" key="1">
    <citation type="journal article" date="2023" name="GigaByte">
        <title>Genome assembly of the bearded iris, Iris pallida Lam.</title>
        <authorList>
            <person name="Bruccoleri R.E."/>
            <person name="Oakeley E.J."/>
            <person name="Faust A.M.E."/>
            <person name="Altorfer M."/>
            <person name="Dessus-Babus S."/>
            <person name="Burckhardt D."/>
            <person name="Oertli M."/>
            <person name="Naumann U."/>
            <person name="Petersen F."/>
            <person name="Wong J."/>
        </authorList>
    </citation>
    <scope>NUCLEOTIDE SEQUENCE</scope>
    <source>
        <strain evidence="2">GSM-AAB239-AS_SAM_17_03QT</strain>
    </source>
</reference>
<evidence type="ECO:0000313" key="3">
    <source>
        <dbReference type="Proteomes" id="UP001140949"/>
    </source>
</evidence>
<dbReference type="Pfam" id="PF05340">
    <property type="entry name" value="DUF740"/>
    <property type="match status" value="1"/>
</dbReference>
<dbReference type="PANTHER" id="PTHR35486">
    <property type="entry name" value="EXPRESSED PROTEIN"/>
    <property type="match status" value="1"/>
</dbReference>
<organism evidence="2 3">
    <name type="scientific">Iris pallida</name>
    <name type="common">Sweet iris</name>
    <dbReference type="NCBI Taxonomy" id="29817"/>
    <lineage>
        <taxon>Eukaryota</taxon>
        <taxon>Viridiplantae</taxon>
        <taxon>Streptophyta</taxon>
        <taxon>Embryophyta</taxon>
        <taxon>Tracheophyta</taxon>
        <taxon>Spermatophyta</taxon>
        <taxon>Magnoliopsida</taxon>
        <taxon>Liliopsida</taxon>
        <taxon>Asparagales</taxon>
        <taxon>Iridaceae</taxon>
        <taxon>Iridoideae</taxon>
        <taxon>Irideae</taxon>
        <taxon>Iris</taxon>
    </lineage>
</organism>
<proteinExistence type="predicted"/>
<evidence type="ECO:0000313" key="2">
    <source>
        <dbReference type="EMBL" id="KAJ6831220.1"/>
    </source>
</evidence>
<feature type="compositionally biased region" description="Basic residues" evidence="1">
    <location>
        <begin position="99"/>
        <end position="113"/>
    </location>
</feature>
<dbReference type="InterPro" id="IPR008004">
    <property type="entry name" value="OCTOPUS-like"/>
</dbReference>
<dbReference type="PANTHER" id="PTHR35486:SF1">
    <property type="entry name" value="OS02G0689500 PROTEIN"/>
    <property type="match status" value="1"/>
</dbReference>
<evidence type="ECO:0000256" key="1">
    <source>
        <dbReference type="SAM" id="MobiDB-lite"/>
    </source>
</evidence>
<feature type="region of interest" description="Disordered" evidence="1">
    <location>
        <begin position="30"/>
        <end position="59"/>
    </location>
</feature>
<comment type="caution">
    <text evidence="2">The sequence shown here is derived from an EMBL/GenBank/DDBJ whole genome shotgun (WGS) entry which is preliminary data.</text>
</comment>
<feature type="compositionally biased region" description="Basic residues" evidence="1">
    <location>
        <begin position="34"/>
        <end position="43"/>
    </location>
</feature>
<sequence>MKCKRHPSETGAGVCAPCLRDRLLILLAGQHNHPSSRSKKRGHLVSSSRVDDRHPPPLLPLPLGLRIQRLRDLLLLLVDLVADPPPGSQGEEGPLVRSLRPRHVAGGRRRRVRERVLHGVPRRSPEEDESSSADGRVSPPPPWRRRPRRLCGVFEPACEAGTHGRTAAPPGDGVGILR</sequence>
<protein>
    <submittedName>
        <fullName evidence="2">Formin-like protein 5</fullName>
    </submittedName>
</protein>
<dbReference type="EMBL" id="JANAVB010016936">
    <property type="protein sequence ID" value="KAJ6831220.1"/>
    <property type="molecule type" value="Genomic_DNA"/>
</dbReference>
<dbReference type="Proteomes" id="UP001140949">
    <property type="component" value="Unassembled WGS sequence"/>
</dbReference>